<evidence type="ECO:0000313" key="1">
    <source>
        <dbReference type="EMBL" id="OWZ12505.1"/>
    </source>
</evidence>
<comment type="caution">
    <text evidence="1">The sequence shown here is derived from an EMBL/GenBank/DDBJ whole genome shotgun (WGS) entry which is preliminary data.</text>
</comment>
<dbReference type="Proteomes" id="UP000198211">
    <property type="component" value="Unassembled WGS sequence"/>
</dbReference>
<keyword evidence="2" id="KW-1185">Reference proteome</keyword>
<name>A0A225W4K4_9STRA</name>
<dbReference type="EMBL" id="NBNE01001827">
    <property type="protein sequence ID" value="OWZ12505.1"/>
    <property type="molecule type" value="Genomic_DNA"/>
</dbReference>
<evidence type="ECO:0000313" key="2">
    <source>
        <dbReference type="Proteomes" id="UP000198211"/>
    </source>
</evidence>
<dbReference type="AlphaFoldDB" id="A0A225W4K4"/>
<gene>
    <name evidence="1" type="ORF">PHMEG_00014322</name>
</gene>
<sequence length="102" mass="11023">MRLDNQFRLSNSCVRMVEVRFARPGCMEEKIIGKCIRLVSFTVYFFVGCLGAPSSAHGVVLLRSAKVTKLTGLGFCSSASSLARRGSGRCSWPPSDATFGIA</sequence>
<protein>
    <submittedName>
        <fullName evidence="1">Uncharacterized protein</fullName>
    </submittedName>
</protein>
<proteinExistence type="predicted"/>
<accession>A0A225W4K4</accession>
<organism evidence="1 2">
    <name type="scientific">Phytophthora megakarya</name>
    <dbReference type="NCBI Taxonomy" id="4795"/>
    <lineage>
        <taxon>Eukaryota</taxon>
        <taxon>Sar</taxon>
        <taxon>Stramenopiles</taxon>
        <taxon>Oomycota</taxon>
        <taxon>Peronosporomycetes</taxon>
        <taxon>Peronosporales</taxon>
        <taxon>Peronosporaceae</taxon>
        <taxon>Phytophthora</taxon>
    </lineage>
</organism>
<reference evidence="2" key="1">
    <citation type="submission" date="2017-03" db="EMBL/GenBank/DDBJ databases">
        <title>Phytopthora megakarya and P. palmivora, two closely related causual agents of cacao black pod achieved similar genome size and gene model numbers by different mechanisms.</title>
        <authorList>
            <person name="Ali S."/>
            <person name="Shao J."/>
            <person name="Larry D.J."/>
            <person name="Kronmiller B."/>
            <person name="Shen D."/>
            <person name="Strem M.D."/>
            <person name="Melnick R.L."/>
            <person name="Guiltinan M.J."/>
            <person name="Tyler B.M."/>
            <person name="Meinhardt L.W."/>
            <person name="Bailey B.A."/>
        </authorList>
    </citation>
    <scope>NUCLEOTIDE SEQUENCE [LARGE SCALE GENOMIC DNA]</scope>
    <source>
        <strain evidence="2">zdho120</strain>
    </source>
</reference>